<keyword evidence="3" id="KW-1185">Reference proteome</keyword>
<proteinExistence type="predicted"/>
<reference evidence="2 3" key="1">
    <citation type="journal article" date="2013" name="Proc. Natl. Acad. Sci. U.S.A.">
        <title>Structure of the archaeal head-tailed virus HSTV-1 completes the HK97 fold story.</title>
        <authorList>
            <person name="Pietila M.K."/>
            <person name="Laurinmaki P."/>
            <person name="Russell D.A."/>
            <person name="Ko C.C."/>
            <person name="Jacobs-Sera D."/>
            <person name="Hendrix R.W."/>
            <person name="Bamford D.H."/>
            <person name="Butcher S.J."/>
        </authorList>
    </citation>
    <scope>NUCLEOTIDE SEQUENCE [LARGE SCALE GENOMIC DNA]</scope>
</reference>
<gene>
    <name evidence="2" type="primary">14</name>
    <name evidence="2" type="ORF">HSTV1_14</name>
</gene>
<dbReference type="KEGG" id="vg:16151497"/>
<feature type="region of interest" description="Disordered" evidence="1">
    <location>
        <begin position="149"/>
        <end position="169"/>
    </location>
</feature>
<dbReference type="SUPFAM" id="SSF56563">
    <property type="entry name" value="Major capsid protein gp5"/>
    <property type="match status" value="1"/>
</dbReference>
<dbReference type="RefSeq" id="YP_008083064.1">
    <property type="nucleotide sequence ID" value="NC_021471.1"/>
</dbReference>
<dbReference type="OrthoDB" id="21685at10239"/>
<organism evidence="2 3">
    <name type="scientific">Haloarcula sinaiiensis tailed virus 1</name>
    <dbReference type="NCBI Taxonomy" id="1262530"/>
    <lineage>
        <taxon>Viruses</taxon>
        <taxon>Duplodnaviria</taxon>
        <taxon>Heunggongvirae</taxon>
        <taxon>Uroviricota</taxon>
        <taxon>Caudoviricetes</taxon>
        <taxon>Kirjokansivirales</taxon>
        <taxon>Shortaselviridae</taxon>
        <taxon>Lonfivirus</taxon>
        <taxon>Lonfivirus codicilli</taxon>
        <taxon>Lonfivirus HSTV1</taxon>
    </lineage>
</organism>
<dbReference type="EMBL" id="KC117378">
    <property type="protein sequence ID" value="AGC34559.1"/>
    <property type="molecule type" value="Genomic_DNA"/>
</dbReference>
<accession>R9QT65</accession>
<name>R9QT65_9CAUD</name>
<sequence>MSIGPVTRDGAVKNRQEIKKNKDTLYRRSFGDLPDGTIYRDPCGWKSGDGEAIELQKDRFDQLAREPVAELSHMVKSGESPTVLNAWNSWQEKGFGLAETTKEIRKNLDTGDWTLPLDIIPQIFVVNPEQLPLADMMTRVTTQDDEVVPTPLTDHPSISSGLETTDDTEGSYAYSDPTYDDTVSFDVIGYGAATRLEDKLILASSNLRNAESSQEQAFMRAMRQYEERQIILGQANNDATGFVGFDDLIANQDGEVIGDLGDPADQNPEDFEQATRDIIDAAEFDGAARESLAVVCDYDWHKEVRKSLVSQQRYDGNVEEIGAGFSTLTLDNVPLMKTNAIPRAIQDRADGSTYNQVYTVNMEAHYLSMLQEPQIKPLAKVAPQEQFAVDAYGCLTAEDNGEHVKAYTVSPVA</sequence>
<dbReference type="Proteomes" id="UP000014319">
    <property type="component" value="Genome"/>
</dbReference>
<dbReference type="GeneID" id="16151497"/>
<protein>
    <submittedName>
        <fullName evidence="2">Capsid protein</fullName>
    </submittedName>
</protein>
<evidence type="ECO:0000313" key="2">
    <source>
        <dbReference type="EMBL" id="AGC34559.1"/>
    </source>
</evidence>
<evidence type="ECO:0000256" key="1">
    <source>
        <dbReference type="SAM" id="MobiDB-lite"/>
    </source>
</evidence>
<evidence type="ECO:0000313" key="3">
    <source>
        <dbReference type="Proteomes" id="UP000014319"/>
    </source>
</evidence>